<accession>A0ABD3N3H1</accession>
<organism evidence="1 2">
    <name type="scientific">Cyclotella atomus</name>
    <dbReference type="NCBI Taxonomy" id="382360"/>
    <lineage>
        <taxon>Eukaryota</taxon>
        <taxon>Sar</taxon>
        <taxon>Stramenopiles</taxon>
        <taxon>Ochrophyta</taxon>
        <taxon>Bacillariophyta</taxon>
        <taxon>Coscinodiscophyceae</taxon>
        <taxon>Thalassiosirophycidae</taxon>
        <taxon>Stephanodiscales</taxon>
        <taxon>Stephanodiscaceae</taxon>
        <taxon>Cyclotella</taxon>
    </lineage>
</organism>
<reference evidence="1 2" key="1">
    <citation type="submission" date="2024-10" db="EMBL/GenBank/DDBJ databases">
        <title>Updated reference genomes for cyclostephanoid diatoms.</title>
        <authorList>
            <person name="Roberts W.R."/>
            <person name="Alverson A.J."/>
        </authorList>
    </citation>
    <scope>NUCLEOTIDE SEQUENCE [LARGE SCALE GENOMIC DNA]</scope>
    <source>
        <strain evidence="1 2">AJA010-31</strain>
    </source>
</reference>
<proteinExistence type="predicted"/>
<comment type="caution">
    <text evidence="1">The sequence shown here is derived from an EMBL/GenBank/DDBJ whole genome shotgun (WGS) entry which is preliminary data.</text>
</comment>
<keyword evidence="2" id="KW-1185">Reference proteome</keyword>
<evidence type="ECO:0000313" key="2">
    <source>
        <dbReference type="Proteomes" id="UP001530400"/>
    </source>
</evidence>
<protein>
    <submittedName>
        <fullName evidence="1">Uncharacterized protein</fullName>
    </submittedName>
</protein>
<name>A0ABD3N3H1_9STRA</name>
<evidence type="ECO:0000313" key="1">
    <source>
        <dbReference type="EMBL" id="KAL3767265.1"/>
    </source>
</evidence>
<dbReference type="AlphaFoldDB" id="A0ABD3N3H1"/>
<dbReference type="Proteomes" id="UP001530400">
    <property type="component" value="Unassembled WGS sequence"/>
</dbReference>
<dbReference type="EMBL" id="JALLPJ020001371">
    <property type="protein sequence ID" value="KAL3767265.1"/>
    <property type="molecule type" value="Genomic_DNA"/>
</dbReference>
<sequence>MRSLDKEPGTRPLHVGEAYVRLLGKDLLTTARDDAKEACGTVQLCAELEAVIEGAIHTVREVWKDEAVESDEAIGEEELMEMVNELPEMDSMGLGLAMFDARNGLAMFVARNGFNELHCYQMLWNVRHRWAKGSRFAFNCYRHYNLVIVRQGNGKTAKVIVHKEGLSQGDPLAMILYGVALLPMAERLKSRARGCHANVCR</sequence>
<gene>
    <name evidence="1" type="ORF">ACHAWO_003949</name>
</gene>